<accession>A0A7D3XIV4</accession>
<dbReference type="KEGG" id="kpul:GXN76_09840"/>
<protein>
    <submittedName>
        <fullName evidence="9">Uracil permease</fullName>
    </submittedName>
</protein>
<sequence length="458" mass="47964">MKQTMILDVHEKPKSIQWIALSLQHLFAMFGATILVPLLTGLQPGVALLTSGLGTLAYLIITRGKIPAYVGSSFAFIVPIITVSHTQGLGEALFGCLTAGIIYGIVALVIWRFGAGWLHFLLPPVVIGSVVIVIGLALAGTAVDMASTHQVTVDMPKTVEGYQALPGSVESTDEHAGTVTLKVYSLKHFAVALATLAIAIITNLFFRGFLNLIPVLAGVVGGYTIAYFCGMVDLTPVKEAAWFALPHFTAPKVSWSATLLMVPIALVTMAEHVGHLMVTGGIMNRDLAKDPGLHRSILGDGVATAIASLLGGPPNTTYGENIGVMAITRIFSVYVIAGAAGLAISFSFIGKLSALISTIPSVVMGGVSILLFGVIASAGLRMLVEHQIDFSDKRNLVIASVVLVIGVGGAALKFAGIHFELEGMALAAIVGILLNLILPKTQLSIDPDENSPHVQGVH</sequence>
<keyword evidence="5 8" id="KW-0812">Transmembrane</keyword>
<feature type="transmembrane region" description="Helical" evidence="8">
    <location>
        <begin position="45"/>
        <end position="61"/>
    </location>
</feature>
<dbReference type="InterPro" id="IPR006042">
    <property type="entry name" value="Xan_ur_permease"/>
</dbReference>
<evidence type="ECO:0000313" key="10">
    <source>
        <dbReference type="Proteomes" id="UP000503088"/>
    </source>
</evidence>
<feature type="transmembrane region" description="Helical" evidence="8">
    <location>
        <begin position="68"/>
        <end position="86"/>
    </location>
</feature>
<dbReference type="EMBL" id="CP048104">
    <property type="protein sequence ID" value="QKG84744.1"/>
    <property type="molecule type" value="Genomic_DNA"/>
</dbReference>
<keyword evidence="6 8" id="KW-1133">Transmembrane helix</keyword>
<evidence type="ECO:0000256" key="6">
    <source>
        <dbReference type="ARBA" id="ARBA00022989"/>
    </source>
</evidence>
<dbReference type="AlphaFoldDB" id="A0A7D3XIV4"/>
<evidence type="ECO:0000256" key="3">
    <source>
        <dbReference type="ARBA" id="ARBA00022448"/>
    </source>
</evidence>
<feature type="transmembrane region" description="Helical" evidence="8">
    <location>
        <begin position="362"/>
        <end position="384"/>
    </location>
</feature>
<feature type="transmembrane region" description="Helical" evidence="8">
    <location>
        <begin position="331"/>
        <end position="350"/>
    </location>
</feature>
<dbReference type="Proteomes" id="UP000503088">
    <property type="component" value="Chromosome"/>
</dbReference>
<evidence type="ECO:0000256" key="4">
    <source>
        <dbReference type="ARBA" id="ARBA00022475"/>
    </source>
</evidence>
<feature type="transmembrane region" description="Helical" evidence="8">
    <location>
        <begin position="255"/>
        <end position="278"/>
    </location>
</feature>
<dbReference type="NCBIfam" id="NF007995">
    <property type="entry name" value="PRK10720.1"/>
    <property type="match status" value="1"/>
</dbReference>
<dbReference type="GO" id="GO:0042907">
    <property type="term" value="F:xanthine transmembrane transporter activity"/>
    <property type="evidence" value="ECO:0007669"/>
    <property type="project" value="TreeGrafter"/>
</dbReference>
<dbReference type="InterPro" id="IPR006043">
    <property type="entry name" value="NCS2"/>
</dbReference>
<feature type="transmembrane region" description="Helical" evidence="8">
    <location>
        <begin position="396"/>
        <end position="415"/>
    </location>
</feature>
<keyword evidence="3" id="KW-0813">Transport</keyword>
<comment type="subcellular location">
    <subcellularLocation>
        <location evidence="1">Cell membrane</location>
        <topology evidence="1">Multi-pass membrane protein</topology>
    </subcellularLocation>
</comment>
<evidence type="ECO:0000256" key="5">
    <source>
        <dbReference type="ARBA" id="ARBA00022692"/>
    </source>
</evidence>
<dbReference type="RefSeq" id="WP_173222740.1">
    <property type="nucleotide sequence ID" value="NZ_CP048104.1"/>
</dbReference>
<evidence type="ECO:0000313" key="9">
    <source>
        <dbReference type="EMBL" id="QKG84744.1"/>
    </source>
</evidence>
<keyword evidence="4" id="KW-1003">Cell membrane</keyword>
<evidence type="ECO:0000256" key="1">
    <source>
        <dbReference type="ARBA" id="ARBA00004651"/>
    </source>
</evidence>
<feature type="transmembrane region" description="Helical" evidence="8">
    <location>
        <begin position="21"/>
        <end position="39"/>
    </location>
</feature>
<dbReference type="Pfam" id="PF00860">
    <property type="entry name" value="Xan_ur_permease"/>
    <property type="match status" value="2"/>
</dbReference>
<gene>
    <name evidence="9" type="primary">uraA</name>
    <name evidence="9" type="ORF">GXN76_09840</name>
</gene>
<dbReference type="PANTHER" id="PTHR42810:SF4">
    <property type="entry name" value="URIC ACID TRANSPORTER UACT"/>
    <property type="match status" value="1"/>
</dbReference>
<feature type="transmembrane region" description="Helical" evidence="8">
    <location>
        <begin position="120"/>
        <end position="143"/>
    </location>
</feature>
<feature type="transmembrane region" description="Helical" evidence="8">
    <location>
        <begin position="92"/>
        <end position="113"/>
    </location>
</feature>
<reference evidence="9 10" key="1">
    <citation type="submission" date="2020-01" db="EMBL/GenBank/DDBJ databases">
        <authorList>
            <person name="Gulvik C.A."/>
            <person name="Batra D.G."/>
        </authorList>
    </citation>
    <scope>NUCLEOTIDE SEQUENCE [LARGE SCALE GENOMIC DNA]</scope>
    <source>
        <strain evidence="9 10">W9323</strain>
    </source>
</reference>
<comment type="similarity">
    <text evidence="2">Belongs to the nucleobase:cation symporter-2 (NCS2) (TC 2.A.40) family.</text>
</comment>
<keyword evidence="10" id="KW-1185">Reference proteome</keyword>
<dbReference type="GO" id="GO:0005886">
    <property type="term" value="C:plasma membrane"/>
    <property type="evidence" value="ECO:0007669"/>
    <property type="project" value="UniProtKB-SubCell"/>
</dbReference>
<feature type="transmembrane region" description="Helical" evidence="8">
    <location>
        <begin position="188"/>
        <end position="206"/>
    </location>
</feature>
<evidence type="ECO:0000256" key="7">
    <source>
        <dbReference type="ARBA" id="ARBA00023136"/>
    </source>
</evidence>
<evidence type="ECO:0000256" key="2">
    <source>
        <dbReference type="ARBA" id="ARBA00008821"/>
    </source>
</evidence>
<dbReference type="NCBIfam" id="TIGR00801">
    <property type="entry name" value="ncs2"/>
    <property type="match status" value="1"/>
</dbReference>
<proteinExistence type="inferred from homology"/>
<keyword evidence="7 8" id="KW-0472">Membrane</keyword>
<dbReference type="PANTHER" id="PTHR42810">
    <property type="entry name" value="PURINE PERMEASE C1399.01C-RELATED"/>
    <property type="match status" value="1"/>
</dbReference>
<feature type="transmembrane region" description="Helical" evidence="8">
    <location>
        <begin position="213"/>
        <end position="235"/>
    </location>
</feature>
<evidence type="ECO:0000256" key="8">
    <source>
        <dbReference type="SAM" id="Phobius"/>
    </source>
</evidence>
<organism evidence="9 10">
    <name type="scientific">Kroppenstedtia pulmonis</name>
    <dbReference type="NCBI Taxonomy" id="1380685"/>
    <lineage>
        <taxon>Bacteria</taxon>
        <taxon>Bacillati</taxon>
        <taxon>Bacillota</taxon>
        <taxon>Bacilli</taxon>
        <taxon>Bacillales</taxon>
        <taxon>Thermoactinomycetaceae</taxon>
        <taxon>Kroppenstedtia</taxon>
    </lineage>
</organism>
<name>A0A7D3XIV4_9BACL</name>